<evidence type="ECO:0000313" key="8">
    <source>
        <dbReference type="EMBL" id="MQY06019.1"/>
    </source>
</evidence>
<feature type="transmembrane region" description="Helical" evidence="6">
    <location>
        <begin position="58"/>
        <end position="80"/>
    </location>
</feature>
<proteinExistence type="inferred from homology"/>
<evidence type="ECO:0000256" key="2">
    <source>
        <dbReference type="ARBA" id="ARBA00007362"/>
    </source>
</evidence>
<comment type="subcellular location">
    <subcellularLocation>
        <location evidence="1">Membrane</location>
        <topology evidence="1">Multi-pass membrane protein</topology>
    </subcellularLocation>
</comment>
<dbReference type="InterPro" id="IPR050638">
    <property type="entry name" value="AA-Vitamin_Transporters"/>
</dbReference>
<dbReference type="PANTHER" id="PTHR32322">
    <property type="entry name" value="INNER MEMBRANE TRANSPORTER"/>
    <property type="match status" value="1"/>
</dbReference>
<accession>A0A7K0BXX1</accession>
<feature type="domain" description="EamA" evidence="7">
    <location>
        <begin position="144"/>
        <end position="286"/>
    </location>
</feature>
<dbReference type="SUPFAM" id="SSF103481">
    <property type="entry name" value="Multidrug resistance efflux transporter EmrE"/>
    <property type="match status" value="2"/>
</dbReference>
<dbReference type="RefSeq" id="WP_153534406.1">
    <property type="nucleotide sequence ID" value="NZ_WEGH01000002.1"/>
</dbReference>
<dbReference type="OrthoDB" id="9812521at2"/>
<reference evidence="8 9" key="1">
    <citation type="submission" date="2019-10" db="EMBL/GenBank/DDBJ databases">
        <title>Actinomadura rubteroloni sp. nov. and Actinomadura macrotermitis sp. nov., isolated from the gut of fungus growing-termite Macrotermes natalensis.</title>
        <authorList>
            <person name="Benndorf R."/>
            <person name="Martin K."/>
            <person name="Kuefner M."/>
            <person name="De Beer W."/>
            <person name="Kaster A.-K."/>
            <person name="Vollmers J."/>
            <person name="Poulsen M."/>
            <person name="Beemelmanns C."/>
        </authorList>
    </citation>
    <scope>NUCLEOTIDE SEQUENCE [LARGE SCALE GENOMIC DNA]</scope>
    <source>
        <strain evidence="8 9">RB68</strain>
    </source>
</reference>
<organism evidence="8 9">
    <name type="scientific">Actinomadura macrotermitis</name>
    <dbReference type="NCBI Taxonomy" id="2585200"/>
    <lineage>
        <taxon>Bacteria</taxon>
        <taxon>Bacillati</taxon>
        <taxon>Actinomycetota</taxon>
        <taxon>Actinomycetes</taxon>
        <taxon>Streptosporangiales</taxon>
        <taxon>Thermomonosporaceae</taxon>
        <taxon>Actinomadura</taxon>
    </lineage>
</organism>
<dbReference type="Proteomes" id="UP000487268">
    <property type="component" value="Unassembled WGS sequence"/>
</dbReference>
<evidence type="ECO:0000256" key="1">
    <source>
        <dbReference type="ARBA" id="ARBA00004141"/>
    </source>
</evidence>
<dbReference type="GO" id="GO:0016020">
    <property type="term" value="C:membrane"/>
    <property type="evidence" value="ECO:0007669"/>
    <property type="project" value="UniProtKB-SubCell"/>
</dbReference>
<feature type="transmembrane region" description="Helical" evidence="6">
    <location>
        <begin position="245"/>
        <end position="264"/>
    </location>
</feature>
<feature type="transmembrane region" description="Helical" evidence="6">
    <location>
        <begin position="117"/>
        <end position="136"/>
    </location>
</feature>
<evidence type="ECO:0000256" key="5">
    <source>
        <dbReference type="ARBA" id="ARBA00023136"/>
    </source>
</evidence>
<dbReference type="AlphaFoldDB" id="A0A7K0BXX1"/>
<sequence>MRLRHVLLATFIAAIWGFNFVPIKVGLESFPPLLFAALRFAAAALPAVFFVRRPPVGWRWLALIGLPLGVGQFGLLFIGMHLGMPAGLSSVLLQTQALFTALFAGLFLRERLTVMRAAGMAVAFGGVALLGAAQSGGRGGPVLAFLLCVGAAAMWALANVGMRRMNETAGAPVDAFGFMVWMSLVPILPLLALSLAFEGPGAIPWAVHHVTWAGAGSLAYIAYVSTLVGFGAWGWLMRRYPAGTVGMYSLLVPPFGLASAVVVLGEHVGALRLTAAALIVGGVALSGLRLPTRPVPVPLTEPLLEPTR</sequence>
<feature type="transmembrane region" description="Helical" evidence="6">
    <location>
        <begin position="217"/>
        <end position="236"/>
    </location>
</feature>
<evidence type="ECO:0000259" key="7">
    <source>
        <dbReference type="Pfam" id="PF00892"/>
    </source>
</evidence>
<comment type="similarity">
    <text evidence="2">Belongs to the EamA transporter family.</text>
</comment>
<evidence type="ECO:0000256" key="4">
    <source>
        <dbReference type="ARBA" id="ARBA00022989"/>
    </source>
</evidence>
<evidence type="ECO:0000256" key="3">
    <source>
        <dbReference type="ARBA" id="ARBA00022692"/>
    </source>
</evidence>
<dbReference type="InterPro" id="IPR037185">
    <property type="entry name" value="EmrE-like"/>
</dbReference>
<feature type="transmembrane region" description="Helical" evidence="6">
    <location>
        <begin position="270"/>
        <end position="288"/>
    </location>
</feature>
<dbReference type="InterPro" id="IPR000620">
    <property type="entry name" value="EamA_dom"/>
</dbReference>
<dbReference type="PANTHER" id="PTHR32322:SF9">
    <property type="entry name" value="AMINO-ACID METABOLITE EFFLUX PUMP-RELATED"/>
    <property type="match status" value="1"/>
</dbReference>
<comment type="caution">
    <text evidence="8">The sequence shown here is derived from an EMBL/GenBank/DDBJ whole genome shotgun (WGS) entry which is preliminary data.</text>
</comment>
<feature type="domain" description="EamA" evidence="7">
    <location>
        <begin position="6"/>
        <end position="130"/>
    </location>
</feature>
<feature type="transmembrane region" description="Helical" evidence="6">
    <location>
        <begin position="86"/>
        <end position="108"/>
    </location>
</feature>
<dbReference type="EMBL" id="WEGH01000002">
    <property type="protein sequence ID" value="MQY06019.1"/>
    <property type="molecule type" value="Genomic_DNA"/>
</dbReference>
<feature type="transmembrane region" description="Helical" evidence="6">
    <location>
        <begin position="33"/>
        <end position="51"/>
    </location>
</feature>
<keyword evidence="3 6" id="KW-0812">Transmembrane</keyword>
<evidence type="ECO:0000313" key="9">
    <source>
        <dbReference type="Proteomes" id="UP000487268"/>
    </source>
</evidence>
<feature type="transmembrane region" description="Helical" evidence="6">
    <location>
        <begin position="142"/>
        <end position="161"/>
    </location>
</feature>
<name>A0A7K0BXX1_9ACTN</name>
<evidence type="ECO:0000256" key="6">
    <source>
        <dbReference type="SAM" id="Phobius"/>
    </source>
</evidence>
<feature type="transmembrane region" description="Helical" evidence="6">
    <location>
        <begin position="7"/>
        <end position="27"/>
    </location>
</feature>
<keyword evidence="9" id="KW-1185">Reference proteome</keyword>
<gene>
    <name evidence="8" type="primary">eamA</name>
    <name evidence="8" type="ORF">ACRB68_40990</name>
</gene>
<keyword evidence="4 6" id="KW-1133">Transmembrane helix</keyword>
<keyword evidence="5 6" id="KW-0472">Membrane</keyword>
<dbReference type="Pfam" id="PF00892">
    <property type="entry name" value="EamA"/>
    <property type="match status" value="2"/>
</dbReference>
<protein>
    <submittedName>
        <fullName evidence="8">Putative amino-acid metabolite efflux pump</fullName>
    </submittedName>
</protein>
<feature type="transmembrane region" description="Helical" evidence="6">
    <location>
        <begin position="173"/>
        <end position="197"/>
    </location>
</feature>